<comment type="caution">
    <text evidence="2">The sequence shown here is derived from an EMBL/GenBank/DDBJ whole genome shotgun (WGS) entry which is preliminary data.</text>
</comment>
<feature type="transmembrane region" description="Helical" evidence="1">
    <location>
        <begin position="69"/>
        <end position="90"/>
    </location>
</feature>
<keyword evidence="1" id="KW-0812">Transmembrane</keyword>
<dbReference type="AlphaFoldDB" id="A0A839DQ32"/>
<protein>
    <recommendedName>
        <fullName evidence="4">DUF5313 domain-containing protein</fullName>
    </recommendedName>
</protein>
<dbReference type="InterPro" id="IPR035197">
    <property type="entry name" value="DUF5313"/>
</dbReference>
<keyword evidence="1" id="KW-0472">Membrane</keyword>
<keyword evidence="3" id="KW-1185">Reference proteome</keyword>
<dbReference type="RefSeq" id="WP_182542184.1">
    <property type="nucleotide sequence ID" value="NZ_JACGWZ010000001.1"/>
</dbReference>
<name>A0A839DQ32_9PSEU</name>
<reference evidence="2 3" key="1">
    <citation type="submission" date="2020-07" db="EMBL/GenBank/DDBJ databases">
        <title>Sequencing the genomes of 1000 actinobacteria strains.</title>
        <authorList>
            <person name="Klenk H.-P."/>
        </authorList>
    </citation>
    <scope>NUCLEOTIDE SEQUENCE [LARGE SCALE GENOMIC DNA]</scope>
    <source>
        <strain evidence="2 3">DSM 45975</strain>
    </source>
</reference>
<dbReference type="EMBL" id="JACGWZ010000001">
    <property type="protein sequence ID" value="MBA8822849.1"/>
    <property type="molecule type" value="Genomic_DNA"/>
</dbReference>
<dbReference type="Pfam" id="PF17240">
    <property type="entry name" value="DUF5313"/>
    <property type="match status" value="1"/>
</dbReference>
<accession>A0A839DQ32</accession>
<dbReference type="Proteomes" id="UP000569329">
    <property type="component" value="Unassembled WGS sequence"/>
</dbReference>
<keyword evidence="1" id="KW-1133">Transmembrane helix</keyword>
<gene>
    <name evidence="2" type="ORF">FHX42_000178</name>
</gene>
<evidence type="ECO:0000313" key="3">
    <source>
        <dbReference type="Proteomes" id="UP000569329"/>
    </source>
</evidence>
<feature type="transmembrane region" description="Helical" evidence="1">
    <location>
        <begin position="45"/>
        <end position="63"/>
    </location>
</feature>
<proteinExistence type="predicted"/>
<organism evidence="2 3">
    <name type="scientific">Halosaccharopolyspora lacisalsi</name>
    <dbReference type="NCBI Taxonomy" id="1000566"/>
    <lineage>
        <taxon>Bacteria</taxon>
        <taxon>Bacillati</taxon>
        <taxon>Actinomycetota</taxon>
        <taxon>Actinomycetes</taxon>
        <taxon>Pseudonocardiales</taxon>
        <taxon>Pseudonocardiaceae</taxon>
        <taxon>Halosaccharopolyspora</taxon>
    </lineage>
</organism>
<sequence length="131" mass="14485">MSIKRPHPASWLYYQYAGRLPAAYGEWVLHDGTCRTWMLRVVVRGVLRIAPIAAVLFAVLVYFGGAWPVALGALLLGLLVVLRVTLTGAVESVDARLARHGYPPGHGSAVRNRMDEEAAERYRAVWRNSGD</sequence>
<evidence type="ECO:0008006" key="4">
    <source>
        <dbReference type="Google" id="ProtNLM"/>
    </source>
</evidence>
<evidence type="ECO:0000313" key="2">
    <source>
        <dbReference type="EMBL" id="MBA8822849.1"/>
    </source>
</evidence>
<evidence type="ECO:0000256" key="1">
    <source>
        <dbReference type="SAM" id="Phobius"/>
    </source>
</evidence>